<evidence type="ECO:0000313" key="1">
    <source>
        <dbReference type="EMBL" id="CAG8471054.1"/>
    </source>
</evidence>
<comment type="caution">
    <text evidence="1">The sequence shown here is derived from an EMBL/GenBank/DDBJ whole genome shotgun (WGS) entry which is preliminary data.</text>
</comment>
<dbReference type="Proteomes" id="UP000789901">
    <property type="component" value="Unassembled WGS sequence"/>
</dbReference>
<dbReference type="EMBL" id="CAJVQB010000151">
    <property type="protein sequence ID" value="CAG8471054.1"/>
    <property type="molecule type" value="Genomic_DNA"/>
</dbReference>
<name>A0ABM8VXG4_GIGMA</name>
<keyword evidence="2" id="KW-1185">Reference proteome</keyword>
<sequence length="126" mass="13939">MHINCVWEQDGFSDNFFSDDFFDDFFPDCFSDNDCFGLNYGHHFPDGFSDNDFFGLNYGHHFSDDWPELLPLSGGQEVVGVGGGVSGKQDVVLVIVSVTVSVKVGLDAELSGCHEVINIKRHKGKT</sequence>
<evidence type="ECO:0000313" key="2">
    <source>
        <dbReference type="Proteomes" id="UP000789901"/>
    </source>
</evidence>
<gene>
    <name evidence="1" type="ORF">GMARGA_LOCUS779</name>
</gene>
<reference evidence="1 2" key="1">
    <citation type="submission" date="2021-06" db="EMBL/GenBank/DDBJ databases">
        <authorList>
            <person name="Kallberg Y."/>
            <person name="Tangrot J."/>
            <person name="Rosling A."/>
        </authorList>
    </citation>
    <scope>NUCLEOTIDE SEQUENCE [LARGE SCALE GENOMIC DNA]</scope>
    <source>
        <strain evidence="1 2">120-4 pot B 10/14</strain>
    </source>
</reference>
<protein>
    <submittedName>
        <fullName evidence="1">33853_t:CDS:1</fullName>
    </submittedName>
</protein>
<proteinExistence type="predicted"/>
<accession>A0ABM8VXG4</accession>
<organism evidence="1 2">
    <name type="scientific">Gigaspora margarita</name>
    <dbReference type="NCBI Taxonomy" id="4874"/>
    <lineage>
        <taxon>Eukaryota</taxon>
        <taxon>Fungi</taxon>
        <taxon>Fungi incertae sedis</taxon>
        <taxon>Mucoromycota</taxon>
        <taxon>Glomeromycotina</taxon>
        <taxon>Glomeromycetes</taxon>
        <taxon>Diversisporales</taxon>
        <taxon>Gigasporaceae</taxon>
        <taxon>Gigaspora</taxon>
    </lineage>
</organism>